<protein>
    <submittedName>
        <fullName evidence="3">NF038132 family protein</fullName>
    </submittedName>
</protein>
<evidence type="ECO:0000313" key="4">
    <source>
        <dbReference type="Proteomes" id="UP001058290"/>
    </source>
</evidence>
<name>A0ABY5ZY20_9BURK</name>
<proteinExistence type="predicted"/>
<dbReference type="PROSITE" id="PS50194">
    <property type="entry name" value="FILAMIN_REPEAT"/>
    <property type="match status" value="1"/>
</dbReference>
<sequence>MKVKTLLATAGLVFSVQSWAIETTGWTCSNLIGCGTSTADGVVTDAPVAGTTGYAWVSTQINADGSSPDDFDLTKLPTGVPNTEVRNGATYTSPLFAVPAAGAPISFQFNYVTSDGAGFSDFAWARLLDGSGNEVALLFTARTDPVESVVPGNGMPPPQATLTPPSVPIIAGAPTWSPLGTAGGGTGSCYDAGCGYSGWVEATYNVPAAGSYRLEIGVVNWSDNGQQSGLAVDGLLVAGQLPSSLALTNPGTLPAFTKPVYSGSVANPGTSTTVDLVVTGPNGYVENIQATLNPDNTYSIQGAGLPAGQYSVTATLTGTSSTQTQDFTVTAPPPPTAPQTVPTIGGVGLLLLSGVVAGSMGLMRRRKSN</sequence>
<keyword evidence="4" id="KW-1185">Reference proteome</keyword>
<feature type="transmembrane region" description="Helical" evidence="1">
    <location>
        <begin position="344"/>
        <end position="363"/>
    </location>
</feature>
<keyword evidence="1" id="KW-0812">Transmembrane</keyword>
<evidence type="ECO:0000256" key="2">
    <source>
        <dbReference type="SAM" id="SignalP"/>
    </source>
</evidence>
<dbReference type="RefSeq" id="WP_260719140.1">
    <property type="nucleotide sequence ID" value="NZ_CP104377.1"/>
</dbReference>
<reference evidence="3" key="1">
    <citation type="submission" date="2022-09" db="EMBL/GenBank/DDBJ databases">
        <title>Bacterial diversity in gut of crayfish and pufferfish.</title>
        <authorList>
            <person name="Huang Y."/>
        </authorList>
    </citation>
    <scope>NUCLEOTIDE SEQUENCE</scope>
    <source>
        <strain evidence="3">PR12</strain>
    </source>
</reference>
<feature type="signal peptide" evidence="2">
    <location>
        <begin position="1"/>
        <end position="20"/>
    </location>
</feature>
<keyword evidence="2" id="KW-0732">Signal</keyword>
<dbReference type="NCBIfam" id="NF038132">
    <property type="entry name" value="PEP_NF038132"/>
    <property type="match status" value="1"/>
</dbReference>
<dbReference type="InterPro" id="IPR017868">
    <property type="entry name" value="Filamin/ABP280_repeat-like"/>
</dbReference>
<keyword evidence="1" id="KW-0472">Membrane</keyword>
<keyword evidence="1" id="KW-1133">Transmembrane helix</keyword>
<evidence type="ECO:0000256" key="1">
    <source>
        <dbReference type="SAM" id="Phobius"/>
    </source>
</evidence>
<gene>
    <name evidence="3" type="ORF">N4T19_00060</name>
</gene>
<organism evidence="3 4">
    <name type="scientific">Comamonas squillarum</name>
    <dbReference type="NCBI Taxonomy" id="2977320"/>
    <lineage>
        <taxon>Bacteria</taxon>
        <taxon>Pseudomonadati</taxon>
        <taxon>Pseudomonadota</taxon>
        <taxon>Betaproteobacteria</taxon>
        <taxon>Burkholderiales</taxon>
        <taxon>Comamonadaceae</taxon>
        <taxon>Comamonas</taxon>
    </lineage>
</organism>
<accession>A0ABY5ZY20</accession>
<feature type="chain" id="PRO_5045543511" evidence="2">
    <location>
        <begin position="21"/>
        <end position="369"/>
    </location>
</feature>
<dbReference type="Proteomes" id="UP001058290">
    <property type="component" value="Chromosome"/>
</dbReference>
<evidence type="ECO:0000313" key="3">
    <source>
        <dbReference type="EMBL" id="UXC18574.1"/>
    </source>
</evidence>
<dbReference type="EMBL" id="CP104377">
    <property type="protein sequence ID" value="UXC18574.1"/>
    <property type="molecule type" value="Genomic_DNA"/>
</dbReference>